<keyword evidence="1" id="KW-0812">Transmembrane</keyword>
<keyword evidence="1" id="KW-1133">Transmembrane helix</keyword>
<feature type="transmembrane region" description="Helical" evidence="1">
    <location>
        <begin position="53"/>
        <end position="75"/>
    </location>
</feature>
<feature type="transmembrane region" description="Helical" evidence="1">
    <location>
        <begin position="162"/>
        <end position="181"/>
    </location>
</feature>
<organism evidence="2">
    <name type="scientific">uncultured marine group II/III euryarchaeote KM3_152_H07</name>
    <dbReference type="NCBI Taxonomy" id="1457895"/>
    <lineage>
        <taxon>Archaea</taxon>
        <taxon>Methanobacteriati</taxon>
        <taxon>Methanobacteriota</taxon>
        <taxon>environmental samples</taxon>
    </lineage>
</organism>
<feature type="transmembrane region" description="Helical" evidence="1">
    <location>
        <begin position="82"/>
        <end position="101"/>
    </location>
</feature>
<keyword evidence="1" id="KW-0472">Membrane</keyword>
<feature type="transmembrane region" description="Helical" evidence="1">
    <location>
        <begin position="248"/>
        <end position="269"/>
    </location>
</feature>
<protein>
    <submittedName>
        <fullName evidence="2">Uncharacterized protein</fullName>
    </submittedName>
</protein>
<name>A0A075GD76_9EURY</name>
<feature type="transmembrane region" description="Helical" evidence="1">
    <location>
        <begin position="202"/>
        <end position="228"/>
    </location>
</feature>
<dbReference type="PROSITE" id="PS51257">
    <property type="entry name" value="PROKAR_LIPOPROTEIN"/>
    <property type="match status" value="1"/>
</dbReference>
<dbReference type="AlphaFoldDB" id="A0A075GD76"/>
<feature type="transmembrane region" description="Helical" evidence="1">
    <location>
        <begin position="113"/>
        <end position="131"/>
    </location>
</feature>
<evidence type="ECO:0000256" key="1">
    <source>
        <dbReference type="SAM" id="Phobius"/>
    </source>
</evidence>
<evidence type="ECO:0000313" key="2">
    <source>
        <dbReference type="EMBL" id="AIF02011.1"/>
    </source>
</evidence>
<dbReference type="EMBL" id="KF900637">
    <property type="protein sequence ID" value="AIF02011.1"/>
    <property type="molecule type" value="Genomic_DNA"/>
</dbReference>
<accession>A0A075GD76</accession>
<reference evidence="2" key="1">
    <citation type="journal article" date="2014" name="Genome Biol. Evol.">
        <title>Pangenome evidence for extensive interdomain horizontal transfer affecting lineage core and shell genes in uncultured planktonic thaumarchaeota and euryarchaeota.</title>
        <authorList>
            <person name="Deschamps P."/>
            <person name="Zivanovic Y."/>
            <person name="Moreira D."/>
            <person name="Rodriguez-Valera F."/>
            <person name="Lopez-Garcia P."/>
        </authorList>
    </citation>
    <scope>NUCLEOTIDE SEQUENCE</scope>
</reference>
<proteinExistence type="predicted"/>
<feature type="transmembrane region" description="Helical" evidence="1">
    <location>
        <begin position="138"/>
        <end position="156"/>
    </location>
</feature>
<sequence>MIAHPRLFAMQVLATAALAACAWLGYVVSAGTDSLLTQALNVVLSLFGLDPIFTASAETVAGGIMLGLLLGGVLALADERGYGYWVGGTLALLPFLLAWLSLTGRSPFAPEPLHALANFGWLGLPLLAGTFGIWRNSLPTIAIGALLLLVQPLNLAGNDTSAIFAILGFIFCFMLYIELAYGHLRYARLARIMNYSGEFGSVLNWFGMMLLLTLGFTTLLTAAAFGFHDLLGSVLPPRFHNSIEFNTIYGRALSVMTFFALWAIAQTIFSRQFLARQVE</sequence>